<dbReference type="SUPFAM" id="SSF50494">
    <property type="entry name" value="Trypsin-like serine proteases"/>
    <property type="match status" value="1"/>
</dbReference>
<dbReference type="PANTHER" id="PTHR14389:SF3">
    <property type="entry name" value="PROTEIN FAM111A-LIKE"/>
    <property type="match status" value="1"/>
</dbReference>
<reference evidence="2 3" key="1">
    <citation type="journal article" date="2018" name="Nat. Ecol. Evol.">
        <title>Shark genomes provide insights into elasmobranch evolution and the origin of vertebrates.</title>
        <authorList>
            <person name="Hara Y"/>
            <person name="Yamaguchi K"/>
            <person name="Onimaru K"/>
            <person name="Kadota M"/>
            <person name="Koyanagi M"/>
            <person name="Keeley SD"/>
            <person name="Tatsumi K"/>
            <person name="Tanaka K"/>
            <person name="Motone F"/>
            <person name="Kageyama Y"/>
            <person name="Nozu R"/>
            <person name="Adachi N"/>
            <person name="Nishimura O"/>
            <person name="Nakagawa R"/>
            <person name="Tanegashima C"/>
            <person name="Kiyatake I"/>
            <person name="Matsumoto R"/>
            <person name="Murakumo K"/>
            <person name="Nishida K"/>
            <person name="Terakita A"/>
            <person name="Kuratani S"/>
            <person name="Sato K"/>
            <person name="Hyodo S Kuraku.S."/>
        </authorList>
    </citation>
    <scope>NUCLEOTIDE SEQUENCE [LARGE SCALE GENOMIC DNA]</scope>
</reference>
<comment type="caution">
    <text evidence="2">The sequence shown here is derived from an EMBL/GenBank/DDBJ whole genome shotgun (WGS) entry which is preliminary data.</text>
</comment>
<sequence>MPQATPGKGTENTEENQVKEFTFNFQSNRNSTEHVVRGKLDESIHSALMSSTSFQKEQEKNEGKTFHLIGKRELRGAINLGMPCKCLPEKTHFEVVFYRVKGQVSYRDEVSTGKRCVVFCVRSTGKTGGKLRTGSKPIVKDTCLREDGHDLCVYAFEGETIREALRKDGRFSPVIEQNVWSLVDEHRCLQFTLTVDDLRDKCFEVQVSNERHAAGNENGDGNDRAGPKKRQEQGNAPGEQEKLKGELRKQVDEYLGKEKGEKHSRKNWNLLKKEFGKIAVDGVPITVHEMLVRLSASVGFVKWDNNGNKGTASCFYLGNKYILTCFHVVKMAVGDGVPDNEWKTIIEKAVTISFDYKEKHQPTWGWYNIEPWFEVYNQSLDYAVLRLKVPNDDQSELPPGVSHTANSPPWNGVIYIIGHPQSLPKSTDTCTVIPIPQRNVQYYMQVFTKYSFKEIQNSDTITYNTCFFHGASGSPVFDSSGKLVGMHAAGYQYPIGTKRNSVIEYGPTIEAIVNDMKARHPGFDFISQIQDDRNIPCQDQGEVPMDIQ</sequence>
<dbReference type="Proteomes" id="UP000287033">
    <property type="component" value="Unassembled WGS sequence"/>
</dbReference>
<accession>A0A401RHC7</accession>
<dbReference type="OMA" id="KEGCKLC"/>
<dbReference type="GO" id="GO:0005634">
    <property type="term" value="C:nucleus"/>
    <property type="evidence" value="ECO:0007669"/>
    <property type="project" value="TreeGrafter"/>
</dbReference>
<proteinExistence type="predicted"/>
<feature type="region of interest" description="Disordered" evidence="1">
    <location>
        <begin position="212"/>
        <end position="243"/>
    </location>
</feature>
<evidence type="ECO:0000313" key="3">
    <source>
        <dbReference type="Proteomes" id="UP000287033"/>
    </source>
</evidence>
<dbReference type="InterPro" id="IPR043504">
    <property type="entry name" value="Peptidase_S1_PA_chymotrypsin"/>
</dbReference>
<dbReference type="GO" id="GO:0006260">
    <property type="term" value="P:DNA replication"/>
    <property type="evidence" value="ECO:0007669"/>
    <property type="project" value="TreeGrafter"/>
</dbReference>
<evidence type="ECO:0000256" key="1">
    <source>
        <dbReference type="SAM" id="MobiDB-lite"/>
    </source>
</evidence>
<dbReference type="PANTHER" id="PTHR14389">
    <property type="entry name" value="SI:CH1073-475A24.1"/>
    <property type="match status" value="1"/>
</dbReference>
<dbReference type="Gene3D" id="2.40.10.10">
    <property type="entry name" value="Trypsin-like serine proteases"/>
    <property type="match status" value="2"/>
</dbReference>
<dbReference type="GO" id="GO:0000785">
    <property type="term" value="C:chromatin"/>
    <property type="evidence" value="ECO:0007669"/>
    <property type="project" value="TreeGrafter"/>
</dbReference>
<keyword evidence="3" id="KW-1185">Reference proteome</keyword>
<organism evidence="2 3">
    <name type="scientific">Chiloscyllium punctatum</name>
    <name type="common">Brownbanded bambooshark</name>
    <name type="synonym">Hemiscyllium punctatum</name>
    <dbReference type="NCBI Taxonomy" id="137246"/>
    <lineage>
        <taxon>Eukaryota</taxon>
        <taxon>Metazoa</taxon>
        <taxon>Chordata</taxon>
        <taxon>Craniata</taxon>
        <taxon>Vertebrata</taxon>
        <taxon>Chondrichthyes</taxon>
        <taxon>Elasmobranchii</taxon>
        <taxon>Galeomorphii</taxon>
        <taxon>Galeoidea</taxon>
        <taxon>Orectolobiformes</taxon>
        <taxon>Hemiscylliidae</taxon>
        <taxon>Chiloscyllium</taxon>
    </lineage>
</organism>
<name>A0A401RHC7_CHIPU</name>
<dbReference type="Pfam" id="PF13365">
    <property type="entry name" value="Trypsin_2"/>
    <property type="match status" value="1"/>
</dbReference>
<dbReference type="InterPro" id="IPR009003">
    <property type="entry name" value="Peptidase_S1_PA"/>
</dbReference>
<gene>
    <name evidence="2" type="ORF">chiPu_0021550</name>
</gene>
<dbReference type="EMBL" id="BEZZ01004158">
    <property type="protein sequence ID" value="GCC17553.1"/>
    <property type="molecule type" value="Genomic_DNA"/>
</dbReference>
<evidence type="ECO:0000313" key="2">
    <source>
        <dbReference type="EMBL" id="GCC17553.1"/>
    </source>
</evidence>
<evidence type="ECO:0008006" key="4">
    <source>
        <dbReference type="Google" id="ProtNLM"/>
    </source>
</evidence>
<dbReference type="STRING" id="137246.A0A401RHC7"/>
<dbReference type="AlphaFoldDB" id="A0A401RHC7"/>
<feature type="compositionally biased region" description="Basic and acidic residues" evidence="1">
    <location>
        <begin position="221"/>
        <end position="232"/>
    </location>
</feature>
<dbReference type="OrthoDB" id="10025068at2759"/>
<protein>
    <recommendedName>
        <fullName evidence="4">Serine protease</fullName>
    </recommendedName>
</protein>